<proteinExistence type="predicted"/>
<accession>A0AAW1W345</accession>
<evidence type="ECO:0000256" key="1">
    <source>
        <dbReference type="SAM" id="MobiDB-lite"/>
    </source>
</evidence>
<protein>
    <submittedName>
        <fullName evidence="2">Uncharacterized protein</fullName>
    </submittedName>
</protein>
<dbReference type="EMBL" id="JBEDUW010000007">
    <property type="protein sequence ID" value="KAK9913150.1"/>
    <property type="molecule type" value="Genomic_DNA"/>
</dbReference>
<evidence type="ECO:0000313" key="3">
    <source>
        <dbReference type="Proteomes" id="UP001457282"/>
    </source>
</evidence>
<gene>
    <name evidence="2" type="ORF">M0R45_036974</name>
</gene>
<name>A0AAW1W345_RUBAR</name>
<reference evidence="2 3" key="1">
    <citation type="journal article" date="2023" name="G3 (Bethesda)">
        <title>A chromosome-length genome assembly and annotation of blackberry (Rubus argutus, cv. 'Hillquist').</title>
        <authorList>
            <person name="Bruna T."/>
            <person name="Aryal R."/>
            <person name="Dudchenko O."/>
            <person name="Sargent D.J."/>
            <person name="Mead D."/>
            <person name="Buti M."/>
            <person name="Cavallini A."/>
            <person name="Hytonen T."/>
            <person name="Andres J."/>
            <person name="Pham M."/>
            <person name="Weisz D."/>
            <person name="Mascagni F."/>
            <person name="Usai G."/>
            <person name="Natali L."/>
            <person name="Bassil N."/>
            <person name="Fernandez G.E."/>
            <person name="Lomsadze A."/>
            <person name="Armour M."/>
            <person name="Olukolu B."/>
            <person name="Poorten T."/>
            <person name="Britton C."/>
            <person name="Davik J."/>
            <person name="Ashrafi H."/>
            <person name="Aiden E.L."/>
            <person name="Borodovsky M."/>
            <person name="Worthington M."/>
        </authorList>
    </citation>
    <scope>NUCLEOTIDE SEQUENCE [LARGE SCALE GENOMIC DNA]</scope>
    <source>
        <strain evidence="2">PI 553951</strain>
    </source>
</reference>
<feature type="region of interest" description="Disordered" evidence="1">
    <location>
        <begin position="20"/>
        <end position="52"/>
    </location>
</feature>
<organism evidence="2 3">
    <name type="scientific">Rubus argutus</name>
    <name type="common">Southern blackberry</name>
    <dbReference type="NCBI Taxonomy" id="59490"/>
    <lineage>
        <taxon>Eukaryota</taxon>
        <taxon>Viridiplantae</taxon>
        <taxon>Streptophyta</taxon>
        <taxon>Embryophyta</taxon>
        <taxon>Tracheophyta</taxon>
        <taxon>Spermatophyta</taxon>
        <taxon>Magnoliopsida</taxon>
        <taxon>eudicotyledons</taxon>
        <taxon>Gunneridae</taxon>
        <taxon>Pentapetalae</taxon>
        <taxon>rosids</taxon>
        <taxon>fabids</taxon>
        <taxon>Rosales</taxon>
        <taxon>Rosaceae</taxon>
        <taxon>Rosoideae</taxon>
        <taxon>Rosoideae incertae sedis</taxon>
        <taxon>Rubus</taxon>
    </lineage>
</organism>
<keyword evidence="3" id="KW-1185">Reference proteome</keyword>
<dbReference type="Proteomes" id="UP001457282">
    <property type="component" value="Unassembled WGS sequence"/>
</dbReference>
<dbReference type="AlphaFoldDB" id="A0AAW1W345"/>
<comment type="caution">
    <text evidence="2">The sequence shown here is derived from an EMBL/GenBank/DDBJ whole genome shotgun (WGS) entry which is preliminary data.</text>
</comment>
<sequence>MGRLLGKRYLRGFVIPHGQQAQTSEAAQSSTQSSQSFVLSHGVGDASDKGSGNSVVVPYELIIDGKGSVGDDVFANGEAHAGAKMKRGCDGKVNDAVPAHDFGRDGDQSASFLSEI</sequence>
<feature type="compositionally biased region" description="Low complexity" evidence="1">
    <location>
        <begin position="20"/>
        <end position="36"/>
    </location>
</feature>
<evidence type="ECO:0000313" key="2">
    <source>
        <dbReference type="EMBL" id="KAK9913150.1"/>
    </source>
</evidence>